<evidence type="ECO:0000313" key="2">
    <source>
        <dbReference type="EMBL" id="EYC11859.1"/>
    </source>
</evidence>
<organism evidence="2 3">
    <name type="scientific">Ancylostoma ceylanicum</name>
    <dbReference type="NCBI Taxonomy" id="53326"/>
    <lineage>
        <taxon>Eukaryota</taxon>
        <taxon>Metazoa</taxon>
        <taxon>Ecdysozoa</taxon>
        <taxon>Nematoda</taxon>
        <taxon>Chromadorea</taxon>
        <taxon>Rhabditida</taxon>
        <taxon>Rhabditina</taxon>
        <taxon>Rhabditomorpha</taxon>
        <taxon>Strongyloidea</taxon>
        <taxon>Ancylostomatidae</taxon>
        <taxon>Ancylostomatinae</taxon>
        <taxon>Ancylostoma</taxon>
    </lineage>
</organism>
<keyword evidence="3" id="KW-1185">Reference proteome</keyword>
<gene>
    <name evidence="2" type="primary">Acey_s0049.g1814</name>
    <name evidence="2" type="ORF">Y032_0049g1814</name>
</gene>
<reference evidence="3" key="1">
    <citation type="journal article" date="2015" name="Nat. Genet.">
        <title>The genome and transcriptome of the zoonotic hookworm Ancylostoma ceylanicum identify infection-specific gene families.</title>
        <authorList>
            <person name="Schwarz E.M."/>
            <person name="Hu Y."/>
            <person name="Antoshechkin I."/>
            <person name="Miller M.M."/>
            <person name="Sternberg P.W."/>
            <person name="Aroian R.V."/>
        </authorList>
    </citation>
    <scope>NUCLEOTIDE SEQUENCE</scope>
    <source>
        <strain evidence="3">HY135</strain>
    </source>
</reference>
<comment type="caution">
    <text evidence="2">The sequence shown here is derived from an EMBL/GenBank/DDBJ whole genome shotgun (WGS) entry which is preliminary data.</text>
</comment>
<dbReference type="EMBL" id="JARK01001385">
    <property type="protein sequence ID" value="EYC11859.1"/>
    <property type="molecule type" value="Genomic_DNA"/>
</dbReference>
<evidence type="ECO:0000256" key="1">
    <source>
        <dbReference type="SAM" id="Phobius"/>
    </source>
</evidence>
<sequence length="125" mass="14241">METLPMDTFSQGFRHFFSKTWATCITEVTQGKRANAKQVYPTLARAPTRLPWVNSVTLVSSRPSRVLQHFGEVLVLRAAGLGRRRLCDPVFKLILIFNAFFVLHLLKGVLLTVTRVIYCRINAYS</sequence>
<accession>A0A016U964</accession>
<evidence type="ECO:0000313" key="3">
    <source>
        <dbReference type="Proteomes" id="UP000024635"/>
    </source>
</evidence>
<dbReference type="OrthoDB" id="21085at2759"/>
<keyword evidence="1" id="KW-0812">Transmembrane</keyword>
<keyword evidence="1" id="KW-1133">Transmembrane helix</keyword>
<proteinExistence type="predicted"/>
<protein>
    <submittedName>
        <fullName evidence="2">Uncharacterized protein</fullName>
    </submittedName>
</protein>
<name>A0A016U964_9BILA</name>
<dbReference type="Proteomes" id="UP000024635">
    <property type="component" value="Unassembled WGS sequence"/>
</dbReference>
<feature type="transmembrane region" description="Helical" evidence="1">
    <location>
        <begin position="93"/>
        <end position="118"/>
    </location>
</feature>
<dbReference type="AlphaFoldDB" id="A0A016U964"/>
<keyword evidence="1" id="KW-0472">Membrane</keyword>